<dbReference type="SUPFAM" id="SSF47323">
    <property type="entry name" value="Anticodon-binding domain of a subclass of class I aminoacyl-tRNA synthetases"/>
    <property type="match status" value="1"/>
</dbReference>
<dbReference type="AlphaFoldDB" id="A0A2S5B4I9"/>
<evidence type="ECO:0000256" key="10">
    <source>
        <dbReference type="ARBA" id="ARBA00022840"/>
    </source>
</evidence>
<evidence type="ECO:0000313" key="18">
    <source>
        <dbReference type="Proteomes" id="UP000237144"/>
    </source>
</evidence>
<dbReference type="PANTHER" id="PTHR10890:SF3">
    <property type="entry name" value="CYSTEINE--TRNA LIGASE, CYTOPLASMIC"/>
    <property type="match status" value="1"/>
</dbReference>
<dbReference type="GO" id="GO:0004817">
    <property type="term" value="F:cysteine-tRNA ligase activity"/>
    <property type="evidence" value="ECO:0007669"/>
    <property type="project" value="UniProtKB-EC"/>
</dbReference>
<name>A0A2S5B4I9_9BASI</name>
<dbReference type="InterPro" id="IPR009080">
    <property type="entry name" value="tRNAsynth_Ia_anticodon-bd"/>
</dbReference>
<keyword evidence="11" id="KW-0648">Protein biosynthesis</keyword>
<keyword evidence="6" id="KW-0436">Ligase</keyword>
<dbReference type="EMBL" id="PJQD01000074">
    <property type="protein sequence ID" value="POY71687.1"/>
    <property type="molecule type" value="Genomic_DNA"/>
</dbReference>
<keyword evidence="5" id="KW-0963">Cytoplasm</keyword>
<evidence type="ECO:0000313" key="17">
    <source>
        <dbReference type="EMBL" id="POY71687.1"/>
    </source>
</evidence>
<evidence type="ECO:0000256" key="7">
    <source>
        <dbReference type="ARBA" id="ARBA00022723"/>
    </source>
</evidence>
<feature type="region of interest" description="Disordered" evidence="14">
    <location>
        <begin position="757"/>
        <end position="787"/>
    </location>
</feature>
<evidence type="ECO:0000256" key="14">
    <source>
        <dbReference type="SAM" id="MobiDB-lite"/>
    </source>
</evidence>
<dbReference type="PRINTS" id="PR00983">
    <property type="entry name" value="TRNASYNTHCYS"/>
</dbReference>
<dbReference type="OrthoDB" id="438179at2759"/>
<evidence type="ECO:0000256" key="11">
    <source>
        <dbReference type="ARBA" id="ARBA00022917"/>
    </source>
</evidence>
<dbReference type="InterPro" id="IPR015273">
    <property type="entry name" value="Cys-tRNA-synt_Ia_DALR"/>
</dbReference>
<feature type="compositionally biased region" description="Low complexity" evidence="14">
    <location>
        <begin position="27"/>
        <end position="38"/>
    </location>
</feature>
<dbReference type="CDD" id="cd00672">
    <property type="entry name" value="CysRS_core"/>
    <property type="match status" value="1"/>
</dbReference>
<sequence length="809" mass="88442">MASSSSSSSAAAPAPSGASQPDTGNGVAAAKAQKVTQAPWQVPVPTKPEPKLVDEFVTKVPGVVTWYNCGPTVYDASHMGHARNYMAQDIMRRILRDFFGYEVNFVMNITDVDDKIIMRARQSHLMKQYTAENAAPSSASKVIEDVSKAWTAYVNKYVARTPAEQADEGNFAAAEAAWQGVQGQAKDGKWLEAQKLADEKFSMHFGAVAAGYAALAPVRAKAASGQVGAEEVQSVIEANRDALGLWLDKQFGAGVTDPAVFRDLAAFWEDSFFNSMSALHIERPTTLTRVSEYIPEIVSFVEGIVARGYAYEGGGSVWFDTVKFEGAKGAADGDAEWQHTYAKLQPWSKGNRELLEDGEGSLTSTTGKRSSADFALWKSSKPGEPAWLSPWGPGRPGWHIECSVMASDVLGSGMDVHSGGIDLAFPHHDNEIAQSEAFHDCRQWVNYFLHTGHLHIEGLKMSKSLKNFITIDEALEKYSARQMRFAFLLQSWNARLDFKESVMQEVRSAESLLNNFFAAVKARSAEAKDLGSASDGRHHHEAAEKELLAKLQDAQYAFRAAMCDSFDTPAGLQILLDMVSAANVYLARGRKNVNVATLLAVSEWVTRMLRMLGLGEGPATDGQGEAYIGWGQAASSSADGSSFDRESVLMPYLRALSSFRDSVRQLAMSGASSADFLALSDRLRNEDLVDLGVALDDQEDGRAMIKLVAPEVLREARDAKAAAAAEKQARKAAVAAAAEAKRLERLEKGRVPPQELFRSNTAEYSAWDEQGIPTKDQAGEDLPKSRMKKLRKEWDIQQKLHAEFLKEQS</sequence>
<dbReference type="PANTHER" id="PTHR10890">
    <property type="entry name" value="CYSTEINYL-TRNA SYNTHETASE"/>
    <property type="match status" value="1"/>
</dbReference>
<comment type="subcellular location">
    <subcellularLocation>
        <location evidence="2">Cytoplasm</location>
    </subcellularLocation>
</comment>
<keyword evidence="9" id="KW-0862">Zinc</keyword>
<evidence type="ECO:0000256" key="1">
    <source>
        <dbReference type="ARBA" id="ARBA00001947"/>
    </source>
</evidence>
<keyword evidence="8" id="KW-0547">Nucleotide-binding</keyword>
<evidence type="ECO:0000256" key="5">
    <source>
        <dbReference type="ARBA" id="ARBA00022490"/>
    </source>
</evidence>
<accession>A0A2S5B4I9</accession>
<dbReference type="EC" id="6.1.1.16" evidence="4"/>
<keyword evidence="12" id="KW-0030">Aminoacyl-tRNA synthetase</keyword>
<comment type="similarity">
    <text evidence="3">Belongs to the class-I aminoacyl-tRNA synthetase family.</text>
</comment>
<evidence type="ECO:0000256" key="4">
    <source>
        <dbReference type="ARBA" id="ARBA00012832"/>
    </source>
</evidence>
<dbReference type="FunFam" id="1.20.120.1910:FF:000005">
    <property type="entry name" value="Cysteine-tRNA ligase, putative"/>
    <property type="match status" value="1"/>
</dbReference>
<reference evidence="17 18" key="1">
    <citation type="journal article" date="2018" name="Front. Microbiol.">
        <title>Prospects for Fungal Bioremediation of Acidic Radioactive Waste Sites: Characterization and Genome Sequence of Rhodotorula taiwanensis MD1149.</title>
        <authorList>
            <person name="Tkavc R."/>
            <person name="Matrosova V.Y."/>
            <person name="Grichenko O.E."/>
            <person name="Gostincar C."/>
            <person name="Volpe R.P."/>
            <person name="Klimenkova P."/>
            <person name="Gaidamakova E.K."/>
            <person name="Zhou C.E."/>
            <person name="Stewart B.J."/>
            <person name="Lyman M.G."/>
            <person name="Malfatti S.A."/>
            <person name="Rubinfeld B."/>
            <person name="Courtot M."/>
            <person name="Singh J."/>
            <person name="Dalgard C.L."/>
            <person name="Hamilton T."/>
            <person name="Frey K.G."/>
            <person name="Gunde-Cimerman N."/>
            <person name="Dugan L."/>
            <person name="Daly M.J."/>
        </authorList>
    </citation>
    <scope>NUCLEOTIDE SEQUENCE [LARGE SCALE GENOMIC DNA]</scope>
    <source>
        <strain evidence="17 18">MD1149</strain>
    </source>
</reference>
<feature type="compositionally biased region" description="Low complexity" evidence="14">
    <location>
        <begin position="1"/>
        <end position="19"/>
    </location>
</feature>
<keyword evidence="7" id="KW-0479">Metal-binding</keyword>
<dbReference type="Pfam" id="PF01406">
    <property type="entry name" value="tRNA-synt_1e"/>
    <property type="match status" value="1"/>
</dbReference>
<evidence type="ECO:0000259" key="16">
    <source>
        <dbReference type="Pfam" id="PF09190"/>
    </source>
</evidence>
<dbReference type="GO" id="GO:0006423">
    <property type="term" value="P:cysteinyl-tRNA aminoacylation"/>
    <property type="evidence" value="ECO:0007669"/>
    <property type="project" value="InterPro"/>
</dbReference>
<evidence type="ECO:0000259" key="15">
    <source>
        <dbReference type="Pfam" id="PF01406"/>
    </source>
</evidence>
<dbReference type="Pfam" id="PF09190">
    <property type="entry name" value="DALR_2"/>
    <property type="match status" value="1"/>
</dbReference>
<evidence type="ECO:0000256" key="2">
    <source>
        <dbReference type="ARBA" id="ARBA00004496"/>
    </source>
</evidence>
<evidence type="ECO:0000256" key="9">
    <source>
        <dbReference type="ARBA" id="ARBA00022833"/>
    </source>
</evidence>
<feature type="domain" description="Cysteinyl-tRNA synthetase class Ia DALR" evidence="16">
    <location>
        <begin position="557"/>
        <end position="614"/>
    </location>
</feature>
<dbReference type="Gene3D" id="1.20.120.1910">
    <property type="entry name" value="Cysteine-tRNA ligase, C-terminal anti-codon recognition domain"/>
    <property type="match status" value="1"/>
</dbReference>
<dbReference type="NCBIfam" id="TIGR00435">
    <property type="entry name" value="cysS"/>
    <property type="match status" value="1"/>
</dbReference>
<dbReference type="InterPro" id="IPR024909">
    <property type="entry name" value="Cys-tRNA/MSH_ligase"/>
</dbReference>
<protein>
    <recommendedName>
        <fullName evidence="4">cysteine--tRNA ligase</fullName>
        <ecNumber evidence="4">6.1.1.16</ecNumber>
    </recommendedName>
    <alternativeName>
        <fullName evidence="13">Cysteinyl-tRNA synthetase</fullName>
    </alternativeName>
</protein>
<organism evidence="17 18">
    <name type="scientific">Rhodotorula taiwanensis</name>
    <dbReference type="NCBI Taxonomy" id="741276"/>
    <lineage>
        <taxon>Eukaryota</taxon>
        <taxon>Fungi</taxon>
        <taxon>Dikarya</taxon>
        <taxon>Basidiomycota</taxon>
        <taxon>Pucciniomycotina</taxon>
        <taxon>Microbotryomycetes</taxon>
        <taxon>Sporidiobolales</taxon>
        <taxon>Sporidiobolaceae</taxon>
        <taxon>Rhodotorula</taxon>
    </lineage>
</organism>
<gene>
    <name evidence="17" type="ORF">BMF94_5279</name>
</gene>
<comment type="caution">
    <text evidence="17">The sequence shown here is derived from an EMBL/GenBank/DDBJ whole genome shotgun (WGS) entry which is preliminary data.</text>
</comment>
<proteinExistence type="inferred from homology"/>
<feature type="region of interest" description="Disordered" evidence="14">
    <location>
        <begin position="1"/>
        <end position="43"/>
    </location>
</feature>
<dbReference type="Proteomes" id="UP000237144">
    <property type="component" value="Unassembled WGS sequence"/>
</dbReference>
<evidence type="ECO:0000256" key="3">
    <source>
        <dbReference type="ARBA" id="ARBA00005594"/>
    </source>
</evidence>
<dbReference type="GO" id="GO:0005737">
    <property type="term" value="C:cytoplasm"/>
    <property type="evidence" value="ECO:0007669"/>
    <property type="project" value="UniProtKB-SubCell"/>
</dbReference>
<evidence type="ECO:0000256" key="13">
    <source>
        <dbReference type="ARBA" id="ARBA00031499"/>
    </source>
</evidence>
<dbReference type="InterPro" id="IPR014729">
    <property type="entry name" value="Rossmann-like_a/b/a_fold"/>
</dbReference>
<dbReference type="SUPFAM" id="SSF52374">
    <property type="entry name" value="Nucleotidylyl transferase"/>
    <property type="match status" value="1"/>
</dbReference>
<keyword evidence="18" id="KW-1185">Reference proteome</keyword>
<dbReference type="GO" id="GO:0005524">
    <property type="term" value="F:ATP binding"/>
    <property type="evidence" value="ECO:0007669"/>
    <property type="project" value="UniProtKB-KW"/>
</dbReference>
<evidence type="ECO:0000256" key="12">
    <source>
        <dbReference type="ARBA" id="ARBA00023146"/>
    </source>
</evidence>
<dbReference type="InterPro" id="IPR015803">
    <property type="entry name" value="Cys-tRNA-ligase"/>
</dbReference>
<dbReference type="Gene3D" id="3.40.50.620">
    <property type="entry name" value="HUPs"/>
    <property type="match status" value="2"/>
</dbReference>
<feature type="domain" description="tRNA synthetases class I catalytic" evidence="15">
    <location>
        <begin position="60"/>
        <end position="507"/>
    </location>
</feature>
<dbReference type="STRING" id="741276.A0A2S5B4I9"/>
<dbReference type="GO" id="GO:0046872">
    <property type="term" value="F:metal ion binding"/>
    <property type="evidence" value="ECO:0007669"/>
    <property type="project" value="UniProtKB-KW"/>
</dbReference>
<evidence type="ECO:0000256" key="6">
    <source>
        <dbReference type="ARBA" id="ARBA00022598"/>
    </source>
</evidence>
<keyword evidence="10" id="KW-0067">ATP-binding</keyword>
<evidence type="ECO:0000256" key="8">
    <source>
        <dbReference type="ARBA" id="ARBA00022741"/>
    </source>
</evidence>
<dbReference type="InterPro" id="IPR032678">
    <property type="entry name" value="tRNA-synt_1_cat_dom"/>
</dbReference>
<dbReference type="HAMAP" id="MF_00041">
    <property type="entry name" value="Cys_tRNA_synth"/>
    <property type="match status" value="1"/>
</dbReference>
<comment type="cofactor">
    <cofactor evidence="1">
        <name>Zn(2+)</name>
        <dbReference type="ChEBI" id="CHEBI:29105"/>
    </cofactor>
</comment>